<feature type="compositionally biased region" description="Polar residues" evidence="1">
    <location>
        <begin position="235"/>
        <end position="247"/>
    </location>
</feature>
<feature type="compositionally biased region" description="Basic residues" evidence="1">
    <location>
        <begin position="382"/>
        <end position="395"/>
    </location>
</feature>
<feature type="compositionally biased region" description="Acidic residues" evidence="1">
    <location>
        <begin position="283"/>
        <end position="295"/>
    </location>
</feature>
<evidence type="ECO:0000313" key="2">
    <source>
        <dbReference type="EMBL" id="KAJ7359017.1"/>
    </source>
</evidence>
<reference evidence="2" key="1">
    <citation type="submission" date="2023-01" db="EMBL/GenBank/DDBJ databases">
        <title>Genome assembly of the deep-sea coral Lophelia pertusa.</title>
        <authorList>
            <person name="Herrera S."/>
            <person name="Cordes E."/>
        </authorList>
    </citation>
    <scope>NUCLEOTIDE SEQUENCE</scope>
    <source>
        <strain evidence="2">USNM1676648</strain>
        <tissue evidence="2">Polyp</tissue>
    </source>
</reference>
<dbReference type="AlphaFoldDB" id="A0A9W9YN87"/>
<feature type="region of interest" description="Disordered" evidence="1">
    <location>
        <begin position="220"/>
        <end position="395"/>
    </location>
</feature>
<organism evidence="2 3">
    <name type="scientific">Desmophyllum pertusum</name>
    <dbReference type="NCBI Taxonomy" id="174260"/>
    <lineage>
        <taxon>Eukaryota</taxon>
        <taxon>Metazoa</taxon>
        <taxon>Cnidaria</taxon>
        <taxon>Anthozoa</taxon>
        <taxon>Hexacorallia</taxon>
        <taxon>Scleractinia</taxon>
        <taxon>Caryophylliina</taxon>
        <taxon>Caryophylliidae</taxon>
        <taxon>Desmophyllum</taxon>
    </lineage>
</organism>
<accession>A0A9W9YN87</accession>
<comment type="caution">
    <text evidence="2">The sequence shown here is derived from an EMBL/GenBank/DDBJ whole genome shotgun (WGS) entry which is preliminary data.</text>
</comment>
<feature type="compositionally biased region" description="Low complexity" evidence="1">
    <location>
        <begin position="352"/>
        <end position="375"/>
    </location>
</feature>
<proteinExistence type="predicted"/>
<sequence length="395" mass="45918">MYFLFLFYNQKDMTSPSKNDKFNKQTADSGRVNYLRQFPRSFIGGYGKFKGDLTDDEILTRLHSWNCEWLKRPRIALSEMSATLTTNYPLLEKHGQRILADDTTNYLREVLEPITNALARFDRQDRTNSDPPTEDDVIQMMRLLQEDAKFESFIHDLFEASDAMFLIAVQCLGIQTLLWNPSVFADKLIESRQTADFKKDPCQDTMRNFLFDQLIPEHQRNQREQFRQSAEPLWTSPTKTNRSTSVPQRGRRGRQTATRGRSQSTSRSRTKEEDNIQEQHNEDLDEDSDTDEEEMSLSSAAQQKHNRRPMIWEEKSEEETQEEPPQKKRKTKSSSSALPTKKGSGGKERNQTSTTTKKTKTTPAKKIATKTPTVEKQVEKKQQKKSTPNKHIFFK</sequence>
<evidence type="ECO:0000256" key="1">
    <source>
        <dbReference type="SAM" id="MobiDB-lite"/>
    </source>
</evidence>
<keyword evidence="3" id="KW-1185">Reference proteome</keyword>
<feature type="compositionally biased region" description="Basic and acidic residues" evidence="1">
    <location>
        <begin position="269"/>
        <end position="282"/>
    </location>
</feature>
<protein>
    <submittedName>
        <fullName evidence="2">Uncharacterized protein</fullName>
    </submittedName>
</protein>
<feature type="compositionally biased region" description="Low complexity" evidence="1">
    <location>
        <begin position="255"/>
        <end position="267"/>
    </location>
</feature>
<dbReference type="Proteomes" id="UP001163046">
    <property type="component" value="Unassembled WGS sequence"/>
</dbReference>
<dbReference type="EMBL" id="MU827313">
    <property type="protein sequence ID" value="KAJ7359017.1"/>
    <property type="molecule type" value="Genomic_DNA"/>
</dbReference>
<name>A0A9W9YN87_9CNID</name>
<gene>
    <name evidence="2" type="ORF">OS493_019924</name>
</gene>
<evidence type="ECO:0000313" key="3">
    <source>
        <dbReference type="Proteomes" id="UP001163046"/>
    </source>
</evidence>
<dbReference type="OrthoDB" id="6014057at2759"/>